<dbReference type="EMBL" id="CP033577">
    <property type="protein sequence ID" value="AYV20251.1"/>
    <property type="molecule type" value="Genomic_DNA"/>
</dbReference>
<evidence type="ECO:0000256" key="4">
    <source>
        <dbReference type="ARBA" id="ARBA00022801"/>
    </source>
</evidence>
<evidence type="ECO:0000256" key="6">
    <source>
        <dbReference type="ARBA" id="ARBA00023211"/>
    </source>
</evidence>
<dbReference type="InterPro" id="IPR045121">
    <property type="entry name" value="CoAse"/>
</dbReference>
<dbReference type="InterPro" id="IPR015797">
    <property type="entry name" value="NUDIX_hydrolase-like_dom_sf"/>
</dbReference>
<evidence type="ECO:0000256" key="3">
    <source>
        <dbReference type="ARBA" id="ARBA00022723"/>
    </source>
</evidence>
<dbReference type="RefSeq" id="WP_006073708.1">
    <property type="nucleotide sequence ID" value="NZ_CP033577.1"/>
</dbReference>
<dbReference type="CDD" id="cd03426">
    <property type="entry name" value="NUDIX_CoAse_Nudt7"/>
    <property type="match status" value="1"/>
</dbReference>
<evidence type="ECO:0000256" key="1">
    <source>
        <dbReference type="ARBA" id="ARBA00001936"/>
    </source>
</evidence>
<dbReference type="GO" id="GO:0010945">
    <property type="term" value="F:coenzyme A diphosphatase activity"/>
    <property type="evidence" value="ECO:0007669"/>
    <property type="project" value="InterPro"/>
</dbReference>
<keyword evidence="5" id="KW-0460">Magnesium</keyword>
<evidence type="ECO:0000313" key="8">
    <source>
        <dbReference type="Proteomes" id="UP000279760"/>
    </source>
</evidence>
<dbReference type="AlphaFoldDB" id="A0A3G4VAQ9"/>
<dbReference type="GO" id="GO:0046872">
    <property type="term" value="F:metal ion binding"/>
    <property type="evidence" value="ECO:0007669"/>
    <property type="project" value="UniProtKB-KW"/>
</dbReference>
<organism evidence="7 8">
    <name type="scientific">Vibrio mediterranei</name>
    <dbReference type="NCBI Taxonomy" id="689"/>
    <lineage>
        <taxon>Bacteria</taxon>
        <taxon>Pseudomonadati</taxon>
        <taxon>Pseudomonadota</taxon>
        <taxon>Gammaproteobacteria</taxon>
        <taxon>Vibrionales</taxon>
        <taxon>Vibrionaceae</taxon>
        <taxon>Vibrio</taxon>
    </lineage>
</organism>
<evidence type="ECO:0000313" key="7">
    <source>
        <dbReference type="EMBL" id="AYV20251.1"/>
    </source>
</evidence>
<dbReference type="Proteomes" id="UP000279760">
    <property type="component" value="Chromosome 1"/>
</dbReference>
<comment type="cofactor">
    <cofactor evidence="1">
        <name>Mn(2+)</name>
        <dbReference type="ChEBI" id="CHEBI:29035"/>
    </cofactor>
</comment>
<dbReference type="PROSITE" id="PS51462">
    <property type="entry name" value="NUDIX"/>
    <property type="match status" value="1"/>
</dbReference>
<proteinExistence type="predicted"/>
<accession>A0A3G4VAQ9</accession>
<dbReference type="PANTHER" id="PTHR12992">
    <property type="entry name" value="NUDIX HYDROLASE"/>
    <property type="match status" value="1"/>
</dbReference>
<keyword evidence="3" id="KW-0479">Metal-binding</keyword>
<comment type="cofactor">
    <cofactor evidence="2">
        <name>Mg(2+)</name>
        <dbReference type="ChEBI" id="CHEBI:18420"/>
    </cofactor>
</comment>
<evidence type="ECO:0000256" key="2">
    <source>
        <dbReference type="ARBA" id="ARBA00001946"/>
    </source>
</evidence>
<evidence type="ECO:0000256" key="5">
    <source>
        <dbReference type="ARBA" id="ARBA00022842"/>
    </source>
</evidence>
<dbReference type="SUPFAM" id="SSF55811">
    <property type="entry name" value="Nudix"/>
    <property type="match status" value="1"/>
</dbReference>
<dbReference type="InterPro" id="IPR000086">
    <property type="entry name" value="NUDIX_hydrolase_dom"/>
</dbReference>
<dbReference type="NCBIfam" id="NF007980">
    <property type="entry name" value="PRK10707.1"/>
    <property type="match status" value="1"/>
</dbReference>
<dbReference type="PANTHER" id="PTHR12992:SF11">
    <property type="entry name" value="MITOCHONDRIAL COENZYME A DIPHOSPHATASE NUDT8"/>
    <property type="match status" value="1"/>
</dbReference>
<keyword evidence="6" id="KW-0464">Manganese</keyword>
<protein>
    <submittedName>
        <fullName evidence="7">CoA pyrophosphatase</fullName>
    </submittedName>
</protein>
<dbReference type="Gene3D" id="3.90.79.10">
    <property type="entry name" value="Nucleoside Triphosphate Pyrophosphohydrolase"/>
    <property type="match status" value="1"/>
</dbReference>
<dbReference type="GeneID" id="64086581"/>
<sequence>MTKHEFLERFQLHQLADYHDGSKSRTEHLDKSALREASVLIGLVERNQCLHVILTKRASHLKHHPGQISFPGGKVEEDDLDATFTALREAEEEIGLRYDEVSVIGHLPRLVTVTQFNVTPVLAFVDSNYRPSIDANEVDFLFEVPLEFLAHPENMSALQFTVRGKPHRVLSIPYKEHFIWGVTAQIIESLQTQLQLS</sequence>
<dbReference type="Pfam" id="PF00293">
    <property type="entry name" value="NUDIX"/>
    <property type="match status" value="1"/>
</dbReference>
<gene>
    <name evidence="7" type="ORF">ECB94_02570</name>
</gene>
<reference evidence="7 8" key="1">
    <citation type="submission" date="2018-11" db="EMBL/GenBank/DDBJ databases">
        <title>Complete Genome Sequence of Vbrio mediterranei 117-T6: a Potential Pathogen Bacteria Isolated from the Conchocelis of Pyropia.</title>
        <authorList>
            <person name="Liu Q."/>
        </authorList>
    </citation>
    <scope>NUCLEOTIDE SEQUENCE [LARGE SCALE GENOMIC DNA]</scope>
    <source>
        <strain evidence="7 8">117-T6</strain>
    </source>
</reference>
<name>A0A3G4VAQ9_9VIBR</name>
<keyword evidence="4" id="KW-0378">Hydrolase</keyword>